<accession>A0ABS2UUH4</accession>
<keyword evidence="2" id="KW-1133">Transmembrane helix</keyword>
<keyword evidence="2" id="KW-0472">Membrane</keyword>
<feature type="compositionally biased region" description="Basic and acidic residues" evidence="1">
    <location>
        <begin position="236"/>
        <end position="252"/>
    </location>
</feature>
<feature type="region of interest" description="Disordered" evidence="1">
    <location>
        <begin position="119"/>
        <end position="252"/>
    </location>
</feature>
<keyword evidence="2" id="KW-0812">Transmembrane</keyword>
<feature type="transmembrane region" description="Helical" evidence="2">
    <location>
        <begin position="90"/>
        <end position="112"/>
    </location>
</feature>
<dbReference type="Proteomes" id="UP000664109">
    <property type="component" value="Unassembled WGS sequence"/>
</dbReference>
<dbReference type="EMBL" id="JAFEJA010000001">
    <property type="protein sequence ID" value="MBM9621146.1"/>
    <property type="molecule type" value="Genomic_DNA"/>
</dbReference>
<proteinExistence type="predicted"/>
<feature type="transmembrane region" description="Helical" evidence="2">
    <location>
        <begin position="20"/>
        <end position="43"/>
    </location>
</feature>
<organism evidence="3 4">
    <name type="scientific">Streptomyces zhihengii</name>
    <dbReference type="NCBI Taxonomy" id="1818004"/>
    <lineage>
        <taxon>Bacteria</taxon>
        <taxon>Bacillati</taxon>
        <taxon>Actinomycetota</taxon>
        <taxon>Actinomycetes</taxon>
        <taxon>Kitasatosporales</taxon>
        <taxon>Streptomycetaceae</taxon>
        <taxon>Streptomyces</taxon>
    </lineage>
</organism>
<evidence type="ECO:0000256" key="1">
    <source>
        <dbReference type="SAM" id="MobiDB-lite"/>
    </source>
</evidence>
<sequence>MHGHGFAPPQPARPSTALLVVVRIVLVALALLSLGLLAWGTMLRIAIMRGRRMDWVLFWVSLVVAVTALVVMGEFSTAGETASAQEDPRAVDWVCLAALFALAIGVPVHYLVTDIRHHQPPRPGTGAPPAAGSPYGTAGRFTGPYATPPRQTAPPAYGYPPVAPPISAGPAPAHHPTPPPGSAPTPPPGSTPGSTPVPAPGSVSAQTPPPGRTPPPGTPRIDQVRAELDELSDLLRGTDRRDTGHEDRGGAR</sequence>
<gene>
    <name evidence="3" type="ORF">JE024_20860</name>
</gene>
<evidence type="ECO:0000256" key="2">
    <source>
        <dbReference type="SAM" id="Phobius"/>
    </source>
</evidence>
<protein>
    <recommendedName>
        <fullName evidence="5">Integral membrane protein</fullName>
    </recommendedName>
</protein>
<reference evidence="3 4" key="1">
    <citation type="journal article" date="2016" name="Arch. Microbiol.">
        <title>Streptomyces zhihengii sp. nov., isolated from rhizospheric soil of Psammosilene tunicoides.</title>
        <authorList>
            <person name="Huang M.J."/>
            <person name="Fei J.J."/>
            <person name="Salam N."/>
            <person name="Kim C.J."/>
            <person name="Hozzein W.N."/>
            <person name="Xiao M."/>
            <person name="Huang H.Q."/>
            <person name="Li W.J."/>
        </authorList>
    </citation>
    <scope>NUCLEOTIDE SEQUENCE [LARGE SCALE GENOMIC DNA]</scope>
    <source>
        <strain evidence="3 4">YIM T102</strain>
    </source>
</reference>
<dbReference type="RefSeq" id="WP_205375043.1">
    <property type="nucleotide sequence ID" value="NZ_JAFEJA010000001.1"/>
</dbReference>
<feature type="compositionally biased region" description="Pro residues" evidence="1">
    <location>
        <begin position="207"/>
        <end position="218"/>
    </location>
</feature>
<feature type="compositionally biased region" description="Low complexity" evidence="1">
    <location>
        <begin position="124"/>
        <end position="139"/>
    </location>
</feature>
<comment type="caution">
    <text evidence="3">The sequence shown here is derived from an EMBL/GenBank/DDBJ whole genome shotgun (WGS) entry which is preliminary data.</text>
</comment>
<evidence type="ECO:0000313" key="3">
    <source>
        <dbReference type="EMBL" id="MBM9621146.1"/>
    </source>
</evidence>
<evidence type="ECO:0000313" key="4">
    <source>
        <dbReference type="Proteomes" id="UP000664109"/>
    </source>
</evidence>
<feature type="compositionally biased region" description="Pro residues" evidence="1">
    <location>
        <begin position="173"/>
        <end position="199"/>
    </location>
</feature>
<keyword evidence="4" id="KW-1185">Reference proteome</keyword>
<name>A0ABS2UUH4_9ACTN</name>
<feature type="transmembrane region" description="Helical" evidence="2">
    <location>
        <begin position="55"/>
        <end position="78"/>
    </location>
</feature>
<evidence type="ECO:0008006" key="5">
    <source>
        <dbReference type="Google" id="ProtNLM"/>
    </source>
</evidence>